<proteinExistence type="predicted"/>
<dbReference type="InterPro" id="IPR027417">
    <property type="entry name" value="P-loop_NTPase"/>
</dbReference>
<keyword evidence="1" id="KW-0732">Signal</keyword>
<reference evidence="2" key="2">
    <citation type="submission" date="2022-01" db="EMBL/GenBank/DDBJ databases">
        <authorList>
            <person name="Hirooka S."/>
            <person name="Miyagishima S.Y."/>
        </authorList>
    </citation>
    <scope>NUCLEOTIDE SEQUENCE</scope>
    <source>
        <strain evidence="2">NBRC 102759</strain>
    </source>
</reference>
<feature type="signal peptide" evidence="1">
    <location>
        <begin position="1"/>
        <end position="18"/>
    </location>
</feature>
<dbReference type="Gene3D" id="3.40.50.300">
    <property type="entry name" value="P-loop containing nucleotide triphosphate hydrolases"/>
    <property type="match status" value="1"/>
</dbReference>
<gene>
    <name evidence="2" type="ORF">GpartN1_g3410.t1</name>
</gene>
<keyword evidence="3" id="KW-1185">Reference proteome</keyword>
<reference evidence="2" key="1">
    <citation type="journal article" date="2022" name="Proc. Natl. Acad. Sci. U.S.A.">
        <title>Life cycle and functional genomics of the unicellular red alga Galdieria for elucidating algal and plant evolution and industrial use.</title>
        <authorList>
            <person name="Hirooka S."/>
            <person name="Itabashi T."/>
            <person name="Ichinose T.M."/>
            <person name="Onuma R."/>
            <person name="Fujiwara T."/>
            <person name="Yamashita S."/>
            <person name="Jong L.W."/>
            <person name="Tomita R."/>
            <person name="Iwane A.H."/>
            <person name="Miyagishima S.Y."/>
        </authorList>
    </citation>
    <scope>NUCLEOTIDE SEQUENCE</scope>
    <source>
        <strain evidence="2">NBRC 102759</strain>
    </source>
</reference>
<dbReference type="AlphaFoldDB" id="A0A9C7UQ58"/>
<dbReference type="GO" id="GO:0003690">
    <property type="term" value="F:double-stranded DNA binding"/>
    <property type="evidence" value="ECO:0007669"/>
    <property type="project" value="TreeGrafter"/>
</dbReference>
<sequence length="257" mass="28588">MFVKCLSLLVVWKPVVTCVKTCRVSPLVPIKVSKLQPILMDTNSSSEDSDVELVSCPSGVGKDVNSSSRRKELNALTKEDLSLEQSSSTTILDDEKLSILLILTGIPGSGKTSFAKKLEAKGWCRVCQDELLTREQCENYAITQLLQGKPIVIDRCNVTKEQRAIWIKLAKNANAVVGCLVFTTPLHICVSRVAQRSEHPNLKGNDPKTESVIFQFAKDFCAPTAEEGIDFCRRIQTEQDEYRILQQLEKILNSQSS</sequence>
<dbReference type="PANTHER" id="PTHR12083:SF9">
    <property type="entry name" value="BIFUNCTIONAL POLYNUCLEOTIDE PHOSPHATASE_KINASE"/>
    <property type="match status" value="1"/>
</dbReference>
<organism evidence="2 3">
    <name type="scientific">Galdieria partita</name>
    <dbReference type="NCBI Taxonomy" id="83374"/>
    <lineage>
        <taxon>Eukaryota</taxon>
        <taxon>Rhodophyta</taxon>
        <taxon>Bangiophyceae</taxon>
        <taxon>Galdieriales</taxon>
        <taxon>Galdieriaceae</taxon>
        <taxon>Galdieria</taxon>
    </lineage>
</organism>
<dbReference type="Pfam" id="PF13671">
    <property type="entry name" value="AAA_33"/>
    <property type="match status" value="1"/>
</dbReference>
<evidence type="ECO:0000256" key="1">
    <source>
        <dbReference type="SAM" id="SignalP"/>
    </source>
</evidence>
<name>A0A9C7UQ58_9RHOD</name>
<dbReference type="PANTHER" id="PTHR12083">
    <property type="entry name" value="BIFUNCTIONAL POLYNUCLEOTIDE PHOSPHATASE/KINASE"/>
    <property type="match status" value="1"/>
</dbReference>
<accession>A0A9C7UQ58</accession>
<feature type="chain" id="PRO_5038713745" evidence="1">
    <location>
        <begin position="19"/>
        <end position="257"/>
    </location>
</feature>
<dbReference type="SUPFAM" id="SSF52540">
    <property type="entry name" value="P-loop containing nucleoside triphosphate hydrolases"/>
    <property type="match status" value="1"/>
</dbReference>
<dbReference type="GO" id="GO:0046403">
    <property type="term" value="F:polynucleotide 3'-phosphatase activity"/>
    <property type="evidence" value="ECO:0007669"/>
    <property type="project" value="TreeGrafter"/>
</dbReference>
<evidence type="ECO:0000313" key="3">
    <source>
        <dbReference type="Proteomes" id="UP001061958"/>
    </source>
</evidence>
<dbReference type="GO" id="GO:0006281">
    <property type="term" value="P:DNA repair"/>
    <property type="evidence" value="ECO:0007669"/>
    <property type="project" value="TreeGrafter"/>
</dbReference>
<comment type="caution">
    <text evidence="2">The sequence shown here is derived from an EMBL/GenBank/DDBJ whole genome shotgun (WGS) entry which is preliminary data.</text>
</comment>
<evidence type="ECO:0000313" key="2">
    <source>
        <dbReference type="EMBL" id="GJQ11619.1"/>
    </source>
</evidence>
<protein>
    <submittedName>
        <fullName evidence="2">Uncharacterized protein</fullName>
    </submittedName>
</protein>
<dbReference type="Proteomes" id="UP001061958">
    <property type="component" value="Unassembled WGS sequence"/>
</dbReference>
<dbReference type="GO" id="GO:0046404">
    <property type="term" value="F:ATP-dependent polydeoxyribonucleotide 5'-hydroxyl-kinase activity"/>
    <property type="evidence" value="ECO:0007669"/>
    <property type="project" value="TreeGrafter"/>
</dbReference>
<dbReference type="EMBL" id="BQMJ01000025">
    <property type="protein sequence ID" value="GJQ11619.1"/>
    <property type="molecule type" value="Genomic_DNA"/>
</dbReference>
<dbReference type="OrthoDB" id="3512845at2759"/>